<dbReference type="PROSITE" id="PS51257">
    <property type="entry name" value="PROKAR_LIPOPROTEIN"/>
    <property type="match status" value="1"/>
</dbReference>
<accession>A0A7V4U455</accession>
<dbReference type="AlphaFoldDB" id="A0A7V4U455"/>
<evidence type="ECO:0000313" key="1">
    <source>
        <dbReference type="EMBL" id="HGY57404.1"/>
    </source>
</evidence>
<organism evidence="1">
    <name type="scientific">Caldithrix abyssi</name>
    <dbReference type="NCBI Taxonomy" id="187145"/>
    <lineage>
        <taxon>Bacteria</taxon>
        <taxon>Pseudomonadati</taxon>
        <taxon>Calditrichota</taxon>
        <taxon>Calditrichia</taxon>
        <taxon>Calditrichales</taxon>
        <taxon>Calditrichaceae</taxon>
        <taxon>Caldithrix</taxon>
    </lineage>
</organism>
<dbReference type="Proteomes" id="UP000885779">
    <property type="component" value="Unassembled WGS sequence"/>
</dbReference>
<reference evidence="1" key="1">
    <citation type="journal article" date="2020" name="mSystems">
        <title>Genome- and Community-Level Interaction Insights into Carbon Utilization and Element Cycling Functions of Hydrothermarchaeota in Hydrothermal Sediment.</title>
        <authorList>
            <person name="Zhou Z."/>
            <person name="Liu Y."/>
            <person name="Xu W."/>
            <person name="Pan J."/>
            <person name="Luo Z.H."/>
            <person name="Li M."/>
        </authorList>
    </citation>
    <scope>NUCLEOTIDE SEQUENCE [LARGE SCALE GENOMIC DNA]</scope>
    <source>
        <strain evidence="1">HyVt-577</strain>
    </source>
</reference>
<protein>
    <submittedName>
        <fullName evidence="1">DUF2271 domain-containing protein</fullName>
    </submittedName>
</protein>
<dbReference type="Pfam" id="PF10029">
    <property type="entry name" value="DUF2271"/>
    <property type="match status" value="1"/>
</dbReference>
<name>A0A7V4U455_CALAY</name>
<comment type="caution">
    <text evidence="1">The sequence shown here is derived from an EMBL/GenBank/DDBJ whole genome shotgun (WGS) entry which is preliminary data.</text>
</comment>
<gene>
    <name evidence="1" type="ORF">ENK44_16970</name>
</gene>
<dbReference type="EMBL" id="DRQG01000157">
    <property type="protein sequence ID" value="HGY57404.1"/>
    <property type="molecule type" value="Genomic_DNA"/>
</dbReference>
<proteinExistence type="predicted"/>
<sequence>MRLHIILGIFFFVFILISCKQADTAVTKNQPEDKTVKAEKPGAKLEFSFELNKKAWYYTNFGEPPQIAIWLEYPDSTYYRTVWVTRRAGKNKWKGKIHCPVALPYWDSRRTSKKDDKKEKIDAISAATPKAGSFKVITNVPPNSRWLYYIEVNASGDFNAYFKSWTDDGIPDSEVNGQPSLVYGGEITADGKNQSKPVLLGRTDQLSSGKKLYRDLQHITTAAELLQNITVKSVSK</sequence>
<dbReference type="InterPro" id="IPR014469">
    <property type="entry name" value="DUF2271"/>
</dbReference>